<keyword evidence="2" id="KW-0808">Transferase</keyword>
<accession>A0A804IAI8</accession>
<dbReference type="EMBL" id="HG996468">
    <property type="protein sequence ID" value="CAG1849745.1"/>
    <property type="molecule type" value="Genomic_DNA"/>
</dbReference>
<evidence type="ECO:0000256" key="1">
    <source>
        <dbReference type="ARBA" id="ARBA00009995"/>
    </source>
</evidence>
<dbReference type="KEGG" id="mus:103977849"/>
<sequence>MAEGQRRAHILVIPYPAQGHMLPLLDLASLLSDRFRLVVTVAVTQGNLPLLSPLLSRSPAVSTLVLPFPENPSLPRGLENTMFLSWPQFGLLHRALGGLHGPILRWARARPDPPDAVLSDIFVGWTARLAAELGVPRLVFSPSGAFALAVMNSLWRRMPQRSDVDDPNELVAFPSIPGSPVYRWCELSTLWRSYKRGDPVSEFIKEGMLANLGSWGLVVNTFSDLEGTYLDHLRNEYLGNPRVWAVGPLAPSHGTASAAERGGPVSVPAEKVAAWLNGCEEGSVVYVAFGSQAMLSPPAAAALAAGLERSGARFVWAARAGTAVPEVFEERAAGRGLVIRGWAPQVAILAHPAVGSFVTHCGWNSVIEAAAAGVALLAWPMGADQFTNAQLLVEAGVGVRVCDGGPTSVPDPDELARAVAESVGEPGRERRERAKAMGTRTMQATTEGGSSYKDLVKLVGELSKLATM</sequence>
<dbReference type="FunFam" id="3.40.50.2000:FF:000064">
    <property type="entry name" value="Glycosyltransferase"/>
    <property type="match status" value="1"/>
</dbReference>
<evidence type="ECO:0000313" key="4">
    <source>
        <dbReference type="EMBL" id="CAG1849745.1"/>
    </source>
</evidence>
<dbReference type="OrthoDB" id="5835829at2759"/>
<organism evidence="5 6">
    <name type="scientific">Musa acuminata subsp. malaccensis</name>
    <name type="common">Wild banana</name>
    <name type="synonym">Musa malaccensis</name>
    <dbReference type="NCBI Taxonomy" id="214687"/>
    <lineage>
        <taxon>Eukaryota</taxon>
        <taxon>Viridiplantae</taxon>
        <taxon>Streptophyta</taxon>
        <taxon>Embryophyta</taxon>
        <taxon>Tracheophyta</taxon>
        <taxon>Spermatophyta</taxon>
        <taxon>Magnoliopsida</taxon>
        <taxon>Liliopsida</taxon>
        <taxon>Zingiberales</taxon>
        <taxon>Musaceae</taxon>
        <taxon>Musa</taxon>
    </lineage>
</organism>
<dbReference type="SUPFAM" id="SSF53756">
    <property type="entry name" value="UDP-Glycosyltransferase/glycogen phosphorylase"/>
    <property type="match status" value="1"/>
</dbReference>
<dbReference type="InParanoid" id="A0A804IAI8"/>
<reference evidence="5" key="2">
    <citation type="submission" date="2021-05" db="UniProtKB">
        <authorList>
            <consortium name="EnsemblPlants"/>
        </authorList>
    </citation>
    <scope>IDENTIFICATION</scope>
    <source>
        <strain evidence="5">subsp. malaccensis</strain>
    </source>
</reference>
<gene>
    <name evidence="4" type="ORF">GSMUA_213310.1</name>
</gene>
<dbReference type="GO" id="GO:0035251">
    <property type="term" value="F:UDP-glucosyltransferase activity"/>
    <property type="evidence" value="ECO:0000318"/>
    <property type="project" value="GO_Central"/>
</dbReference>
<evidence type="ECO:0000256" key="2">
    <source>
        <dbReference type="ARBA" id="ARBA00022679"/>
    </source>
</evidence>
<comment type="similarity">
    <text evidence="1">Belongs to the UDP-glycosyltransferase family.</text>
</comment>
<feature type="compositionally biased region" description="Basic and acidic residues" evidence="3">
    <location>
        <begin position="426"/>
        <end position="435"/>
    </location>
</feature>
<reference evidence="4" key="1">
    <citation type="submission" date="2021-03" db="EMBL/GenBank/DDBJ databases">
        <authorList>
            <consortium name="Genoscope - CEA"/>
            <person name="William W."/>
        </authorList>
    </citation>
    <scope>NUCLEOTIDE SEQUENCE</scope>
    <source>
        <strain evidence="4">Doubled-haploid Pahang</strain>
    </source>
</reference>
<feature type="region of interest" description="Disordered" evidence="3">
    <location>
        <begin position="423"/>
        <end position="446"/>
    </location>
</feature>
<dbReference type="InterPro" id="IPR002213">
    <property type="entry name" value="UDP_glucos_trans"/>
</dbReference>
<dbReference type="PANTHER" id="PTHR48047:SF8">
    <property type="entry name" value="FLAVONOL 3-O-GLUCOSYLTRANSFERASE UGT89B1"/>
    <property type="match status" value="1"/>
</dbReference>
<dbReference type="Gene3D" id="3.40.50.2000">
    <property type="entry name" value="Glycogen Phosphorylase B"/>
    <property type="match status" value="2"/>
</dbReference>
<dbReference type="PANTHER" id="PTHR48047">
    <property type="entry name" value="GLYCOSYLTRANSFERASE"/>
    <property type="match status" value="1"/>
</dbReference>
<dbReference type="Pfam" id="PF00201">
    <property type="entry name" value="UDPGT"/>
    <property type="match status" value="1"/>
</dbReference>
<name>A0A804IAI8_MUSAM</name>
<dbReference type="FunCoup" id="A0A804IAI8">
    <property type="interactions" value="68"/>
</dbReference>
<keyword evidence="6" id="KW-1185">Reference proteome</keyword>
<dbReference type="AlphaFoldDB" id="A0A804IAI8"/>
<protein>
    <submittedName>
        <fullName evidence="4">(wild Malaysian banana) hypothetical protein</fullName>
    </submittedName>
</protein>
<dbReference type="Gramene" id="Ma03_t10340.1">
    <property type="protein sequence ID" value="Ma03_p10340.1"/>
    <property type="gene ID" value="Ma03_g10340"/>
</dbReference>
<dbReference type="EnsemblPlants" id="Ma03_t10340.1">
    <property type="protein sequence ID" value="Ma03_p10340.1"/>
    <property type="gene ID" value="Ma03_g10340"/>
</dbReference>
<dbReference type="Proteomes" id="UP000012960">
    <property type="component" value="Unplaced"/>
</dbReference>
<evidence type="ECO:0000313" key="6">
    <source>
        <dbReference type="Proteomes" id="UP000012960"/>
    </source>
</evidence>
<dbReference type="OMA" id="KVVYVCF"/>
<evidence type="ECO:0000313" key="5">
    <source>
        <dbReference type="EnsemblPlants" id="Ma03_p10340.1"/>
    </source>
</evidence>
<proteinExistence type="inferred from homology"/>
<evidence type="ECO:0000256" key="3">
    <source>
        <dbReference type="SAM" id="MobiDB-lite"/>
    </source>
</evidence>
<dbReference type="CDD" id="cd03784">
    <property type="entry name" value="GT1_Gtf-like"/>
    <property type="match status" value="1"/>
</dbReference>